<proteinExistence type="predicted"/>
<evidence type="ECO:0000256" key="3">
    <source>
        <dbReference type="ARBA" id="ARBA00022692"/>
    </source>
</evidence>
<evidence type="ECO:0000256" key="7">
    <source>
        <dbReference type="PROSITE-ProRule" id="PRU00059"/>
    </source>
</evidence>
<sequence length="842" mass="91887">MNQQLRRSCCQTHKPHEQHSGWRTGGGRISQATERNLNGFTNCAEISHGERRRAVAAQRRATVGKPINIFGSKSAGFAGSPTPLRVFLTLLHPLKLTSLGAAARTSRTATARRRALRIRIARVPQTPPKLPKQHAVYTLQNTLRGFTNRLTAGDNSSSACRSGSRACAVPAAPHFLPRRLRSPEKHLSRCHEKRLVRTRCVNRSDCFRVRGFARALRIMPTKCEIIHDAVKSHLTALWIILSVSSVGVRGQEGNGCGHTVLGAESGTLASQNYPGTYPSNAWCKWKLRVSEGRTLRLLFGDLDIENSPGCGNGSLVIAEKNGKLSLGPVCGKLEATLKNMTLKSNEVTISFTSGPHRSGRGFLLSYSSDQYPGLISCLERGSHFSSQHVSVYCPAGCRNVTGDVWGSSEQGYRDTSVLCKSAVHAGAVSDSQGGNVTVNRGRSLTLYESTFANGILSKMGSLSEKKLLFSKASPRLPQLRGSTDQSFWLELELTDKSAITGVITTGSAQRYIESYVVYFSKDRKNWKPHKDVLTKEKKVFRAHTDGHLRVLNSFFPPAVARFVRLQPLSWHGRASAQVQVLGCPVSKVTPRMRSSDKSPSTLDKEKPQTSATPTATEGPVLVETRQSPSQAVMAAVGVVLALLMCGSCLLAGVWWKRRRKDSQMKYSLPTSCQSFQSKSLSCPQSEFISYPLERNVHDALPSPPLNDYAEPAMGSIGQKVGSTFRPSSVEGYTTPFAFNHYDSPAGNLPEYAEPLPPEPEYATPFSEQLAPDSHGPPATAPGTGGRTILRQAQYDCPSHRMLSNGYCTPALRTSGPRPASAVYAEPKSCDSLVQKHTYEEPL</sequence>
<evidence type="ECO:0000259" key="12">
    <source>
        <dbReference type="PROSITE" id="PS50820"/>
    </source>
</evidence>
<dbReference type="SUPFAM" id="SSF49854">
    <property type="entry name" value="Spermadhesin, CUB domain"/>
    <property type="match status" value="1"/>
</dbReference>
<evidence type="ECO:0000256" key="9">
    <source>
        <dbReference type="SAM" id="Phobius"/>
    </source>
</evidence>
<feature type="disulfide bond" evidence="7">
    <location>
        <begin position="256"/>
        <end position="283"/>
    </location>
</feature>
<dbReference type="InterPro" id="IPR008979">
    <property type="entry name" value="Galactose-bd-like_sf"/>
</dbReference>
<feature type="domain" description="F5/8 type C" evidence="11">
    <location>
        <begin position="488"/>
        <end position="583"/>
    </location>
</feature>
<feature type="region of interest" description="Disordered" evidence="8">
    <location>
        <begin position="1"/>
        <end position="28"/>
    </location>
</feature>
<keyword evidence="4 9" id="KW-1133">Transmembrane helix</keyword>
<comment type="subcellular location">
    <subcellularLocation>
        <location evidence="1">Membrane</location>
        <topology evidence="1">Single-pass type I membrane protein</topology>
    </subcellularLocation>
</comment>
<dbReference type="InterPro" id="IPR050633">
    <property type="entry name" value="Neuropilin_MCO_CoagFactor"/>
</dbReference>
<keyword evidence="5 9" id="KW-0472">Membrane</keyword>
<keyword evidence="2" id="KW-0597">Phosphoprotein</keyword>
<dbReference type="Gene3D" id="2.60.120.290">
    <property type="entry name" value="Spermadhesin, CUB domain"/>
    <property type="match status" value="1"/>
</dbReference>
<evidence type="ECO:0000256" key="4">
    <source>
        <dbReference type="ARBA" id="ARBA00022989"/>
    </source>
</evidence>
<evidence type="ECO:0000259" key="10">
    <source>
        <dbReference type="PROSITE" id="PS01180"/>
    </source>
</evidence>
<organism evidence="13 14">
    <name type="scientific">Takifugu bimaculatus</name>
    <dbReference type="NCBI Taxonomy" id="433685"/>
    <lineage>
        <taxon>Eukaryota</taxon>
        <taxon>Metazoa</taxon>
        <taxon>Chordata</taxon>
        <taxon>Craniata</taxon>
        <taxon>Vertebrata</taxon>
        <taxon>Euteleostomi</taxon>
        <taxon>Actinopterygii</taxon>
        <taxon>Neopterygii</taxon>
        <taxon>Teleostei</taxon>
        <taxon>Neoteleostei</taxon>
        <taxon>Acanthomorphata</taxon>
        <taxon>Eupercaria</taxon>
        <taxon>Tetraodontiformes</taxon>
        <taxon>Tetradontoidea</taxon>
        <taxon>Tetraodontidae</taxon>
        <taxon>Takifugu</taxon>
    </lineage>
</organism>
<feature type="region of interest" description="Disordered" evidence="8">
    <location>
        <begin position="752"/>
        <end position="785"/>
    </location>
</feature>
<dbReference type="Gene3D" id="2.60.120.260">
    <property type="entry name" value="Galactose-binding domain-like"/>
    <property type="match status" value="1"/>
</dbReference>
<dbReference type="SMART" id="SM00603">
    <property type="entry name" value="LCCL"/>
    <property type="match status" value="1"/>
</dbReference>
<protein>
    <recommendedName>
        <fullName evidence="15">CUB domain-containing protein</fullName>
    </recommendedName>
</protein>
<dbReference type="PANTHER" id="PTHR46806:SF6">
    <property type="entry name" value="DISCOIDIN, CUB AND LCCL DOMAIN CONTAINING 1"/>
    <property type="match status" value="1"/>
</dbReference>
<dbReference type="Pfam" id="PF00754">
    <property type="entry name" value="F5_F8_type_C"/>
    <property type="match status" value="1"/>
</dbReference>
<dbReference type="Proteomes" id="UP000516260">
    <property type="component" value="Chromosome 10"/>
</dbReference>
<name>A0A4Z2CDW8_9TELE</name>
<dbReference type="InterPro" id="IPR000421">
    <property type="entry name" value="FA58C"/>
</dbReference>
<evidence type="ECO:0000256" key="2">
    <source>
        <dbReference type="ARBA" id="ARBA00022553"/>
    </source>
</evidence>
<dbReference type="CDD" id="cd00041">
    <property type="entry name" value="CUB"/>
    <property type="match status" value="1"/>
</dbReference>
<dbReference type="SUPFAM" id="SSF69848">
    <property type="entry name" value="LCCL domain"/>
    <property type="match status" value="1"/>
</dbReference>
<evidence type="ECO:0008006" key="15">
    <source>
        <dbReference type="Google" id="ProtNLM"/>
    </source>
</evidence>
<keyword evidence="14" id="KW-1185">Reference proteome</keyword>
<dbReference type="AlphaFoldDB" id="A0A4Z2CDW8"/>
<feature type="region of interest" description="Disordered" evidence="8">
    <location>
        <begin position="588"/>
        <end position="618"/>
    </location>
</feature>
<feature type="domain" description="CUB" evidence="10">
    <location>
        <begin position="256"/>
        <end position="369"/>
    </location>
</feature>
<keyword evidence="3 9" id="KW-0812">Transmembrane</keyword>
<keyword evidence="6 7" id="KW-1015">Disulfide bond</keyword>
<comment type="caution">
    <text evidence="13">The sequence shown here is derived from an EMBL/GenBank/DDBJ whole genome shotgun (WGS) entry which is preliminary data.</text>
</comment>
<dbReference type="SUPFAM" id="SSF49785">
    <property type="entry name" value="Galactose-binding domain-like"/>
    <property type="match status" value="1"/>
</dbReference>
<accession>A0A4Z2CDW8</accession>
<gene>
    <name evidence="13" type="ORF">fugu_009893</name>
</gene>
<reference evidence="13 14" key="1">
    <citation type="submission" date="2019-04" db="EMBL/GenBank/DDBJ databases">
        <title>The sequence and de novo assembly of Takifugu bimaculatus genome using PacBio and Hi-C technologies.</title>
        <authorList>
            <person name="Xu P."/>
            <person name="Liu B."/>
            <person name="Zhou Z."/>
        </authorList>
    </citation>
    <scope>NUCLEOTIDE SEQUENCE [LARGE SCALE GENOMIC DNA]</scope>
    <source>
        <strain evidence="13">TB-2018</strain>
        <tissue evidence="13">Muscle</tissue>
    </source>
</reference>
<dbReference type="GO" id="GO:0038023">
    <property type="term" value="F:signaling receptor activity"/>
    <property type="evidence" value="ECO:0007669"/>
    <property type="project" value="TreeGrafter"/>
</dbReference>
<dbReference type="PROSITE" id="PS01180">
    <property type="entry name" value="CUB"/>
    <property type="match status" value="1"/>
</dbReference>
<dbReference type="InterPro" id="IPR035914">
    <property type="entry name" value="Sperma_CUB_dom_sf"/>
</dbReference>
<dbReference type="InterPro" id="IPR000859">
    <property type="entry name" value="CUB_dom"/>
</dbReference>
<feature type="domain" description="LCCL" evidence="12">
    <location>
        <begin position="371"/>
        <end position="467"/>
    </location>
</feature>
<dbReference type="InterPro" id="IPR036609">
    <property type="entry name" value="LCCL_sf"/>
</dbReference>
<dbReference type="SMART" id="SM00042">
    <property type="entry name" value="CUB"/>
    <property type="match status" value="1"/>
</dbReference>
<evidence type="ECO:0000259" key="11">
    <source>
        <dbReference type="PROSITE" id="PS50022"/>
    </source>
</evidence>
<evidence type="ECO:0000256" key="1">
    <source>
        <dbReference type="ARBA" id="ARBA00004479"/>
    </source>
</evidence>
<dbReference type="PROSITE" id="PS50022">
    <property type="entry name" value="FA58C_3"/>
    <property type="match status" value="1"/>
</dbReference>
<evidence type="ECO:0000256" key="8">
    <source>
        <dbReference type="SAM" id="MobiDB-lite"/>
    </source>
</evidence>
<dbReference type="PANTHER" id="PTHR46806">
    <property type="entry name" value="F5/8 TYPE C DOMAIN-CONTAINING PROTEIN"/>
    <property type="match status" value="1"/>
</dbReference>
<feature type="compositionally biased region" description="Polar residues" evidence="8">
    <location>
        <begin position="1"/>
        <end position="11"/>
    </location>
</feature>
<dbReference type="InterPro" id="IPR004043">
    <property type="entry name" value="LCCL"/>
</dbReference>
<feature type="transmembrane region" description="Helical" evidence="9">
    <location>
        <begin position="631"/>
        <end position="655"/>
    </location>
</feature>
<evidence type="ECO:0000256" key="5">
    <source>
        <dbReference type="ARBA" id="ARBA00023136"/>
    </source>
</evidence>
<comment type="caution">
    <text evidence="7">Lacks conserved residue(s) required for the propagation of feature annotation.</text>
</comment>
<evidence type="ECO:0000313" key="13">
    <source>
        <dbReference type="EMBL" id="TNN02406.1"/>
    </source>
</evidence>
<evidence type="ECO:0000313" key="14">
    <source>
        <dbReference type="Proteomes" id="UP000516260"/>
    </source>
</evidence>
<dbReference type="Gene3D" id="2.170.130.20">
    <property type="entry name" value="LCCL-like domain"/>
    <property type="match status" value="1"/>
</dbReference>
<evidence type="ECO:0000256" key="6">
    <source>
        <dbReference type="ARBA" id="ARBA00023157"/>
    </source>
</evidence>
<dbReference type="Pfam" id="PF03815">
    <property type="entry name" value="LCCL"/>
    <property type="match status" value="1"/>
</dbReference>
<dbReference type="Pfam" id="PF00431">
    <property type="entry name" value="CUB"/>
    <property type="match status" value="1"/>
</dbReference>
<dbReference type="GO" id="GO:0005886">
    <property type="term" value="C:plasma membrane"/>
    <property type="evidence" value="ECO:0007669"/>
    <property type="project" value="TreeGrafter"/>
</dbReference>
<dbReference type="EMBL" id="SWLE01000002">
    <property type="protein sequence ID" value="TNN02406.1"/>
    <property type="molecule type" value="Genomic_DNA"/>
</dbReference>
<dbReference type="PROSITE" id="PS50820">
    <property type="entry name" value="LCCL"/>
    <property type="match status" value="1"/>
</dbReference>